<dbReference type="InterPro" id="IPR006141">
    <property type="entry name" value="Intein_N"/>
</dbReference>
<dbReference type="Proteomes" id="UP001246244">
    <property type="component" value="Unassembled WGS sequence"/>
</dbReference>
<gene>
    <name evidence="2" type="ORF">RG963_09980</name>
</gene>
<accession>A0ABU2D286</accession>
<comment type="caution">
    <text evidence="2">The sequence shown here is derived from an EMBL/GenBank/DDBJ whole genome shotgun (WGS) entry which is preliminary data.</text>
</comment>
<dbReference type="PROSITE" id="PS50817">
    <property type="entry name" value="INTEIN_N_TER"/>
    <property type="match status" value="1"/>
</dbReference>
<dbReference type="RefSeq" id="WP_310576122.1">
    <property type="nucleotide sequence ID" value="NZ_JAVKPK010000037.1"/>
</dbReference>
<name>A0ABU2D286_9EURY</name>
<dbReference type="CDD" id="cd00081">
    <property type="entry name" value="Hint"/>
    <property type="match status" value="1"/>
</dbReference>
<organism evidence="2 3">
    <name type="scientific">Methanosarcina baikalica</name>
    <dbReference type="NCBI Taxonomy" id="3073890"/>
    <lineage>
        <taxon>Archaea</taxon>
        <taxon>Methanobacteriati</taxon>
        <taxon>Methanobacteriota</taxon>
        <taxon>Stenosarchaea group</taxon>
        <taxon>Methanomicrobia</taxon>
        <taxon>Methanosarcinales</taxon>
        <taxon>Methanosarcinaceae</taxon>
        <taxon>Methanosarcina</taxon>
    </lineage>
</organism>
<dbReference type="InterPro" id="IPR036844">
    <property type="entry name" value="Hint_dom_sf"/>
</dbReference>
<dbReference type="SUPFAM" id="SSF51294">
    <property type="entry name" value="Hedgehog/intein (Hint) domain"/>
    <property type="match status" value="1"/>
</dbReference>
<keyword evidence="3" id="KW-1185">Reference proteome</keyword>
<evidence type="ECO:0000259" key="1">
    <source>
        <dbReference type="SMART" id="SM00306"/>
    </source>
</evidence>
<dbReference type="SMART" id="SM00306">
    <property type="entry name" value="HintN"/>
    <property type="match status" value="1"/>
</dbReference>
<sequence length="544" mass="60547">MAQLSVLDKEDIRYVVQKAGNGRSMLLNLSDERQERFLHKQLELAGIHPKRRPQLFKTITDSKVRHAKYGAPLNEYVRADGESLLTAVDVITQLDTTDGQNYVAGAISSIPGNSYNVTLTLGIFDGEDNPLGEVIKAEKHNNDTTFFLQASGSFSSPMPPEGRSVKSVLTYQYTNDQGTTFGTMPVETFHFPKTITNISPSDINKDGAIVVCLNRQEGNCDYWHGWDTGHKIQVPIKGNIEYFSNIDPIQFASDGTPTNASCTIQIAKQTQPGNPIKPLDFNFFKAPNTTINGPVLSWDLDWLYFDPPNFNSGELVYYIFNVIIQIGRENVVAFITNAPPSVTPGQNFLNTLKIPSMEIVYGCMAEGTLVRMADNSLKTIETIVVGEEIVSDAKGSCLTVENTVIGVEDKPMFHIEDNKGNSLFLTEGHPVITGKGVRLARELIKGDKLLTESGASEIISIQEEMYAGKVWNLHLIAEDKSIILTDDNRTHFANGIMVGDGRMQRIYGDKAHKNRNKDDVLAKLPKQWHQDYLNWLEDQQCQAQ</sequence>
<reference evidence="3" key="1">
    <citation type="submission" date="2023-07" db="EMBL/GenBank/DDBJ databases">
        <title>Whole-genome sequencing of a new Methanosarcina sp. Z-7115.</title>
        <authorList>
            <person name="Zhilina T.N."/>
            <person name="Merkel A.Y."/>
        </authorList>
    </citation>
    <scope>NUCLEOTIDE SEQUENCE [LARGE SCALE GENOMIC DNA]</scope>
    <source>
        <strain evidence="3">Z-7115</strain>
    </source>
</reference>
<proteinExistence type="predicted"/>
<dbReference type="EMBL" id="JAVKPK010000037">
    <property type="protein sequence ID" value="MDR7666094.1"/>
    <property type="molecule type" value="Genomic_DNA"/>
</dbReference>
<feature type="domain" description="Hint" evidence="1">
    <location>
        <begin position="361"/>
        <end position="453"/>
    </location>
</feature>
<evidence type="ECO:0000313" key="2">
    <source>
        <dbReference type="EMBL" id="MDR7666094.1"/>
    </source>
</evidence>
<protein>
    <submittedName>
        <fullName evidence="2">Hint domain-containing protein</fullName>
    </submittedName>
</protein>
<evidence type="ECO:0000313" key="3">
    <source>
        <dbReference type="Proteomes" id="UP001246244"/>
    </source>
</evidence>
<dbReference type="InterPro" id="IPR003587">
    <property type="entry name" value="Hint_dom_N"/>
</dbReference>
<dbReference type="Gene3D" id="2.170.16.10">
    <property type="entry name" value="Hedgehog/Intein (Hint) domain"/>
    <property type="match status" value="1"/>
</dbReference>